<dbReference type="AlphaFoldDB" id="A0A0R3UKD9"/>
<dbReference type="OrthoDB" id="3238794at2759"/>
<dbReference type="PANTHER" id="PTHR10672:SF3">
    <property type="entry name" value="PROTEIN HU-LI TAI SHAO"/>
    <property type="match status" value="1"/>
</dbReference>
<name>A0A0R3UKD9_MESCO</name>
<feature type="domain" description="Class II aldolase/adducin N-terminal" evidence="3">
    <location>
        <begin position="138"/>
        <end position="331"/>
    </location>
</feature>
<dbReference type="GO" id="GO:0014069">
    <property type="term" value="C:postsynaptic density"/>
    <property type="evidence" value="ECO:0007669"/>
    <property type="project" value="TreeGrafter"/>
</dbReference>
<comment type="similarity">
    <text evidence="1">Belongs to the aldolase class II family. Adducin subfamily.</text>
</comment>
<dbReference type="PANTHER" id="PTHR10672">
    <property type="entry name" value="ADDUCIN"/>
    <property type="match status" value="1"/>
</dbReference>
<dbReference type="SMART" id="SM01007">
    <property type="entry name" value="Aldolase_II"/>
    <property type="match status" value="1"/>
</dbReference>
<gene>
    <name evidence="4" type="ORF">MCOS_LOCUS8048</name>
</gene>
<accession>A0A0R3UKD9</accession>
<dbReference type="Gene3D" id="3.40.225.10">
    <property type="entry name" value="Class II aldolase/adducin N-terminal domain"/>
    <property type="match status" value="1"/>
</dbReference>
<dbReference type="STRING" id="53468.A0A0R3UKD9"/>
<feature type="compositionally biased region" description="Basic residues" evidence="2">
    <location>
        <begin position="728"/>
        <end position="751"/>
    </location>
</feature>
<protein>
    <submittedName>
        <fullName evidence="6">Aldolase_II domain-containing protein</fullName>
    </submittedName>
</protein>
<dbReference type="InterPro" id="IPR036409">
    <property type="entry name" value="Aldolase_II/adducin_N_sf"/>
</dbReference>
<dbReference type="WBParaSite" id="MCU_005023-RB">
    <property type="protein sequence ID" value="MCU_005023-RB"/>
    <property type="gene ID" value="MCU_005023"/>
</dbReference>
<feature type="compositionally biased region" description="Basic and acidic residues" evidence="2">
    <location>
        <begin position="703"/>
        <end position="714"/>
    </location>
</feature>
<dbReference type="SUPFAM" id="SSF53639">
    <property type="entry name" value="AraD/HMP-PK domain-like"/>
    <property type="match status" value="1"/>
</dbReference>
<organism evidence="6">
    <name type="scientific">Mesocestoides corti</name>
    <name type="common">Flatworm</name>
    <dbReference type="NCBI Taxonomy" id="53468"/>
    <lineage>
        <taxon>Eukaryota</taxon>
        <taxon>Metazoa</taxon>
        <taxon>Spiralia</taxon>
        <taxon>Lophotrochozoa</taxon>
        <taxon>Platyhelminthes</taxon>
        <taxon>Cestoda</taxon>
        <taxon>Eucestoda</taxon>
        <taxon>Cyclophyllidea</taxon>
        <taxon>Mesocestoididae</taxon>
        <taxon>Mesocestoides</taxon>
    </lineage>
</organism>
<evidence type="ECO:0000313" key="4">
    <source>
        <dbReference type="EMBL" id="VDD82045.1"/>
    </source>
</evidence>
<feature type="region of interest" description="Disordered" evidence="2">
    <location>
        <begin position="665"/>
        <end position="763"/>
    </location>
</feature>
<dbReference type="InterPro" id="IPR001303">
    <property type="entry name" value="Aldolase_II/adducin_N"/>
</dbReference>
<reference evidence="6" key="2">
    <citation type="submission" date="2019-11" db="UniProtKB">
        <authorList>
            <consortium name="WormBaseParasite"/>
        </authorList>
    </citation>
    <scope>IDENTIFICATION</scope>
</reference>
<dbReference type="Pfam" id="PF00596">
    <property type="entry name" value="Aldolase_II"/>
    <property type="match status" value="1"/>
</dbReference>
<proteinExistence type="inferred from homology"/>
<feature type="region of interest" description="Disordered" evidence="2">
    <location>
        <begin position="563"/>
        <end position="595"/>
    </location>
</feature>
<evidence type="ECO:0000313" key="5">
    <source>
        <dbReference type="Proteomes" id="UP000267029"/>
    </source>
</evidence>
<dbReference type="GO" id="GO:0005886">
    <property type="term" value="C:plasma membrane"/>
    <property type="evidence" value="ECO:0007669"/>
    <property type="project" value="UniProtKB-SubCell"/>
</dbReference>
<evidence type="ECO:0000256" key="1">
    <source>
        <dbReference type="ARBA" id="ARBA00006274"/>
    </source>
</evidence>
<evidence type="ECO:0000313" key="6">
    <source>
        <dbReference type="WBParaSite" id="MCU_005023-RB"/>
    </source>
</evidence>
<sequence>MSGVLCHQGSGFLEGLGLGLTSFKYFLDIDDPEYIRHLLRPAAIKEDVKLMEQRGRVSLILQSPAFRKELERIVASQMRDGVLSPTVMALKQLVDMLTPHAKLGSSAFAKGASVPVIPINDLRSHPTTYSKPEKIMRCKVASTFRLVDIFGWGSGSASHISAKIFKDGDSYLFNPQGLLFNEITASSLLKVDLKGNIVDGGSNGLGIDSQGWMLHSAIHEALPAVRCIIQLSTPATIAVSCMHSGLPPLSQEAVMLGAVATYDQSCVDQHQQGEERNAAEAAAIRECLQSTPGGDPRVLIIRKYGIMAMGKSVEEAWMSAYLVISACESQLRLACVATDELIMPPPNEEPRSFDNHVLPVTTGASGSAMDKNWRPGELEFEAMMRRLDAAGYRTGHLYRVAQVQPTPGTRAVCIPEVDGVDGEPLSPATRTRRAASLGRGFREIEVPPAASSFAVNHYKDDSTRIKEAAAYRAKTLSLQRTHWHNTPNAYQKEEIEEVGTTNPKKITKWTEETCRSTGGTLVASVDPNQFAPQGENPHEFKHNLQKVREKYYKDVRNAGPKSKILEGLGLDDDDGTGDLEGRPGDVRDGTASPAQVVSPRGTLLRLDPSNPPTLEPGHVVVVGAVSKGIINRDQRHNVGLFQSVFSPNPFDQVTDDELERYKRNVERKAKGLPTEEEEEEIERRKRATLEATVPHSSPNGKLLDIEHEEVRSDTSVDVGHQSLDGSKASRKKRRFKMPSFSRKGKDKKKGASSKDTPSADTSK</sequence>
<dbReference type="GO" id="GO:0005856">
    <property type="term" value="C:cytoskeleton"/>
    <property type="evidence" value="ECO:0007669"/>
    <property type="project" value="TreeGrafter"/>
</dbReference>
<keyword evidence="5" id="KW-1185">Reference proteome</keyword>
<dbReference type="InterPro" id="IPR051017">
    <property type="entry name" value="Aldolase-II_Adducin_sf"/>
</dbReference>
<dbReference type="GO" id="GO:0051015">
    <property type="term" value="F:actin filament binding"/>
    <property type="evidence" value="ECO:0007669"/>
    <property type="project" value="TreeGrafter"/>
</dbReference>
<evidence type="ECO:0000259" key="3">
    <source>
        <dbReference type="SMART" id="SM01007"/>
    </source>
</evidence>
<evidence type="ECO:0000256" key="2">
    <source>
        <dbReference type="SAM" id="MobiDB-lite"/>
    </source>
</evidence>
<reference evidence="4 5" key="1">
    <citation type="submission" date="2018-10" db="EMBL/GenBank/DDBJ databases">
        <authorList>
            <consortium name="Pathogen Informatics"/>
        </authorList>
    </citation>
    <scope>NUCLEOTIDE SEQUENCE [LARGE SCALE GENOMIC DNA]</scope>
</reference>
<dbReference type="EMBL" id="UXSR01005444">
    <property type="protein sequence ID" value="VDD82045.1"/>
    <property type="molecule type" value="Genomic_DNA"/>
</dbReference>
<feature type="compositionally biased region" description="Basic and acidic residues" evidence="2">
    <location>
        <begin position="579"/>
        <end position="588"/>
    </location>
</feature>
<dbReference type="Proteomes" id="UP000267029">
    <property type="component" value="Unassembled WGS sequence"/>
</dbReference>